<feature type="domain" description="Exosome complex exonuclease Rrp40 N-terminal" evidence="12">
    <location>
        <begin position="61"/>
        <end position="100"/>
    </location>
</feature>
<proteinExistence type="inferred from homology"/>
<dbReference type="PANTHER" id="PTHR21321:SF1">
    <property type="entry name" value="EXOSOME COMPLEX COMPONENT RRP40"/>
    <property type="match status" value="1"/>
</dbReference>
<dbReference type="FunFam" id="2.40.50.100:FF:000073">
    <property type="entry name" value="Putative Exosome complex component RRP40"/>
    <property type="match status" value="1"/>
</dbReference>
<dbReference type="GO" id="GO:0005730">
    <property type="term" value="C:nucleolus"/>
    <property type="evidence" value="ECO:0007669"/>
    <property type="project" value="UniProtKB-SubCell"/>
</dbReference>
<dbReference type="FunFam" id="3.30.1370.10:FF:000038">
    <property type="entry name" value="exosome complex component RRP40"/>
    <property type="match status" value="1"/>
</dbReference>
<keyword evidence="7" id="KW-0694">RNA-binding</keyword>
<dbReference type="InterPro" id="IPR037319">
    <property type="entry name" value="Rrp40_S1"/>
</dbReference>
<dbReference type="GO" id="GO:0071035">
    <property type="term" value="P:nuclear polyadenylation-dependent rRNA catabolic process"/>
    <property type="evidence" value="ECO:0007669"/>
    <property type="project" value="TreeGrafter"/>
</dbReference>
<organism evidence="13 14">
    <name type="scientific">Colletotrichum incanum</name>
    <name type="common">Soybean anthracnose fungus</name>
    <dbReference type="NCBI Taxonomy" id="1573173"/>
    <lineage>
        <taxon>Eukaryota</taxon>
        <taxon>Fungi</taxon>
        <taxon>Dikarya</taxon>
        <taxon>Ascomycota</taxon>
        <taxon>Pezizomycotina</taxon>
        <taxon>Sordariomycetes</taxon>
        <taxon>Hypocreomycetidae</taxon>
        <taxon>Glomerellales</taxon>
        <taxon>Glomerellaceae</taxon>
        <taxon>Colletotrichum</taxon>
        <taxon>Colletotrichum spaethianum species complex</taxon>
    </lineage>
</organism>
<reference evidence="13 14" key="1">
    <citation type="submission" date="2015-06" db="EMBL/GenBank/DDBJ databases">
        <title>Survival trade-offs in plant roots during colonization by closely related pathogenic and mutualistic fungi.</title>
        <authorList>
            <person name="Hacquard S."/>
            <person name="Kracher B."/>
            <person name="Hiruma K."/>
            <person name="Weinman A."/>
            <person name="Muench P."/>
            <person name="Garrido Oter R."/>
            <person name="Ver Loren van Themaat E."/>
            <person name="Dallerey J.-F."/>
            <person name="Damm U."/>
            <person name="Henrissat B."/>
            <person name="Lespinet O."/>
            <person name="Thon M."/>
            <person name="Kemen E."/>
            <person name="McHardy A.C."/>
            <person name="Schulze-Lefert P."/>
            <person name="O'Connell R.J."/>
        </authorList>
    </citation>
    <scope>NUCLEOTIDE SEQUENCE [LARGE SCALE GENOMIC DNA]</scope>
    <source>
        <strain evidence="13 14">MAFF 238704</strain>
    </source>
</reference>
<dbReference type="GO" id="GO:0034475">
    <property type="term" value="P:U4 snRNA 3'-end processing"/>
    <property type="evidence" value="ECO:0007669"/>
    <property type="project" value="TreeGrafter"/>
</dbReference>
<comment type="caution">
    <text evidence="13">The sequence shown here is derived from an EMBL/GenBank/DDBJ whole genome shotgun (WGS) entry which is preliminary data.</text>
</comment>
<dbReference type="GO" id="GO:0000467">
    <property type="term" value="P:exonucleolytic trimming to generate mature 3'-end of 5.8S rRNA from tricistronic rRNA transcript (SSU-rRNA, 5.8S rRNA, LSU-rRNA)"/>
    <property type="evidence" value="ECO:0007669"/>
    <property type="project" value="TreeGrafter"/>
</dbReference>
<dbReference type="AlphaFoldDB" id="A0A162NWR4"/>
<evidence type="ECO:0000256" key="10">
    <source>
        <dbReference type="SAM" id="MobiDB-lite"/>
    </source>
</evidence>
<keyword evidence="4" id="KW-0963">Cytoplasm</keyword>
<evidence type="ECO:0000256" key="2">
    <source>
        <dbReference type="ARBA" id="ARBA00004604"/>
    </source>
</evidence>
<dbReference type="Gene3D" id="2.40.50.140">
    <property type="entry name" value="Nucleic acid-binding proteins"/>
    <property type="match status" value="1"/>
</dbReference>
<feature type="compositionally biased region" description="Polar residues" evidence="10">
    <location>
        <begin position="20"/>
        <end position="35"/>
    </location>
</feature>
<evidence type="ECO:0000256" key="4">
    <source>
        <dbReference type="ARBA" id="ARBA00022490"/>
    </source>
</evidence>
<dbReference type="SUPFAM" id="SSF54791">
    <property type="entry name" value="Eukaryotic type KH-domain (KH-domain type I)"/>
    <property type="match status" value="1"/>
</dbReference>
<keyword evidence="13" id="KW-0269">Exonuclease</keyword>
<evidence type="ECO:0000256" key="5">
    <source>
        <dbReference type="ARBA" id="ARBA00022552"/>
    </source>
</evidence>
<dbReference type="Pfam" id="PF21262">
    <property type="entry name" value="RRP40_S1"/>
    <property type="match status" value="1"/>
</dbReference>
<dbReference type="Gene3D" id="3.30.1370.10">
    <property type="entry name" value="K Homology domain, type 1"/>
    <property type="match status" value="1"/>
</dbReference>
<keyword evidence="5" id="KW-0698">rRNA processing</keyword>
<evidence type="ECO:0000313" key="14">
    <source>
        <dbReference type="Proteomes" id="UP000076584"/>
    </source>
</evidence>
<protein>
    <recommendedName>
        <fullName evidence="9">Ribosomal RNA-processing protein 40</fullName>
    </recommendedName>
</protein>
<dbReference type="InterPro" id="IPR036612">
    <property type="entry name" value="KH_dom_type_1_sf"/>
</dbReference>
<keyword evidence="13" id="KW-0540">Nuclease</keyword>
<dbReference type="GO" id="GO:0003723">
    <property type="term" value="F:RNA binding"/>
    <property type="evidence" value="ECO:0007669"/>
    <property type="project" value="UniProtKB-KW"/>
</dbReference>
<comment type="subcellular location">
    <subcellularLocation>
        <location evidence="1">Cytoplasm</location>
    </subcellularLocation>
    <subcellularLocation>
        <location evidence="2">Nucleus</location>
        <location evidence="2">Nucleolus</location>
    </subcellularLocation>
</comment>
<evidence type="ECO:0000256" key="8">
    <source>
        <dbReference type="ARBA" id="ARBA00023242"/>
    </source>
</evidence>
<dbReference type="EMBL" id="LFIW01000448">
    <property type="protein sequence ID" value="KZL86393.1"/>
    <property type="molecule type" value="Genomic_DNA"/>
</dbReference>
<feature type="domain" description="K Homology" evidence="11">
    <location>
        <begin position="190"/>
        <end position="242"/>
    </location>
</feature>
<dbReference type="FunFam" id="2.40.50.140:FF:000127">
    <property type="entry name" value="Exosome complex component RRP40"/>
    <property type="match status" value="1"/>
</dbReference>
<dbReference type="Pfam" id="PF15985">
    <property type="entry name" value="KH_6"/>
    <property type="match status" value="1"/>
</dbReference>
<dbReference type="GO" id="GO:0004527">
    <property type="term" value="F:exonuclease activity"/>
    <property type="evidence" value="ECO:0007669"/>
    <property type="project" value="UniProtKB-KW"/>
</dbReference>
<dbReference type="PANTHER" id="PTHR21321">
    <property type="entry name" value="PNAS-3 RELATED"/>
    <property type="match status" value="1"/>
</dbReference>
<dbReference type="CDD" id="cd22526">
    <property type="entry name" value="KH-I_Rrp40"/>
    <property type="match status" value="1"/>
</dbReference>
<dbReference type="GO" id="GO:0071051">
    <property type="term" value="P:poly(A)-dependent snoRNA 3'-end processing"/>
    <property type="evidence" value="ECO:0007669"/>
    <property type="project" value="TreeGrafter"/>
</dbReference>
<dbReference type="InterPro" id="IPR026699">
    <property type="entry name" value="Exosome_RNA_bind1/RRP40/RRP4"/>
</dbReference>
<keyword evidence="14" id="KW-1185">Reference proteome</keyword>
<sequence>LSTDDAEGEKREEIRFGPDDSNSTSHRPPNRTSVMASAGPFVLPGDEIDASLIPSHQKLPLRLGPGLRHVPPRQIVPTIAGKLVSDRKKNSIWVEQTSGRYIPAVGDLVVGTVQRTAAELYYVLLADYSTPAILPQLSFEMATKKTRPQLASGALVYARVTLANKHMDPELECVYQSTGKADGLGPLIGGMLFNISLGMARRLLMPKTTDLVVLEELGATGAAFETAVGRNGKIWVNSESVKIIIAVGRAIQETDERGLTVEQQKKLVRSLIKDLS</sequence>
<evidence type="ECO:0000256" key="7">
    <source>
        <dbReference type="ARBA" id="ARBA00022884"/>
    </source>
</evidence>
<dbReference type="Pfam" id="PF18311">
    <property type="entry name" value="Rrp40_N"/>
    <property type="match status" value="1"/>
</dbReference>
<accession>A0A162NWR4</accession>
<evidence type="ECO:0000259" key="11">
    <source>
        <dbReference type="Pfam" id="PF15985"/>
    </source>
</evidence>
<feature type="non-terminal residue" evidence="13">
    <location>
        <position position="1"/>
    </location>
</feature>
<evidence type="ECO:0000313" key="13">
    <source>
        <dbReference type="EMBL" id="KZL86393.1"/>
    </source>
</evidence>
<evidence type="ECO:0000256" key="6">
    <source>
        <dbReference type="ARBA" id="ARBA00022835"/>
    </source>
</evidence>
<keyword evidence="13" id="KW-0378">Hydrolase</keyword>
<dbReference type="SUPFAM" id="SSF50249">
    <property type="entry name" value="Nucleic acid-binding proteins"/>
    <property type="match status" value="1"/>
</dbReference>
<evidence type="ECO:0000256" key="1">
    <source>
        <dbReference type="ARBA" id="ARBA00004496"/>
    </source>
</evidence>
<name>A0A162NWR4_COLIC</name>
<dbReference type="GO" id="GO:0000176">
    <property type="term" value="C:nuclear exosome (RNase complex)"/>
    <property type="evidence" value="ECO:0007669"/>
    <property type="project" value="TreeGrafter"/>
</dbReference>
<comment type="similarity">
    <text evidence="3">Belongs to the RRP40 family.</text>
</comment>
<dbReference type="Proteomes" id="UP000076584">
    <property type="component" value="Unassembled WGS sequence"/>
</dbReference>
<feature type="region of interest" description="Disordered" evidence="10">
    <location>
        <begin position="1"/>
        <end position="37"/>
    </location>
</feature>
<dbReference type="InterPro" id="IPR041054">
    <property type="entry name" value="Rrp40_N_euk"/>
</dbReference>
<dbReference type="InterPro" id="IPR012340">
    <property type="entry name" value="NA-bd_OB-fold"/>
</dbReference>
<evidence type="ECO:0000259" key="12">
    <source>
        <dbReference type="Pfam" id="PF18311"/>
    </source>
</evidence>
<dbReference type="GO" id="GO:0071038">
    <property type="term" value="P:TRAMP-dependent tRNA surveillance pathway"/>
    <property type="evidence" value="ECO:0007669"/>
    <property type="project" value="TreeGrafter"/>
</dbReference>
<dbReference type="InterPro" id="IPR004088">
    <property type="entry name" value="KH_dom_type_1"/>
</dbReference>
<dbReference type="GO" id="GO:0071034">
    <property type="term" value="P:CUT catabolic process"/>
    <property type="evidence" value="ECO:0007669"/>
    <property type="project" value="TreeGrafter"/>
</dbReference>
<evidence type="ECO:0000256" key="3">
    <source>
        <dbReference type="ARBA" id="ARBA00007841"/>
    </source>
</evidence>
<dbReference type="STRING" id="1573173.A0A162NWR4"/>
<keyword evidence="6" id="KW-0271">Exosome</keyword>
<keyword evidence="8" id="KW-0539">Nucleus</keyword>
<dbReference type="CDD" id="cd05790">
    <property type="entry name" value="S1_Rrp40"/>
    <property type="match status" value="1"/>
</dbReference>
<dbReference type="GO" id="GO:0000177">
    <property type="term" value="C:cytoplasmic exosome (RNase complex)"/>
    <property type="evidence" value="ECO:0007669"/>
    <property type="project" value="TreeGrafter"/>
</dbReference>
<evidence type="ECO:0000256" key="9">
    <source>
        <dbReference type="ARBA" id="ARBA00030615"/>
    </source>
</evidence>
<dbReference type="Gene3D" id="2.40.50.100">
    <property type="match status" value="1"/>
</dbReference>
<feature type="compositionally biased region" description="Basic and acidic residues" evidence="10">
    <location>
        <begin position="8"/>
        <end position="18"/>
    </location>
</feature>
<dbReference type="InterPro" id="IPR049469">
    <property type="entry name" value="RRP40_KH-I"/>
</dbReference>
<gene>
    <name evidence="13" type="ORF">CI238_04799</name>
</gene>